<sequence length="347" mass="39851">MSGTFRSEIDSNVTDPETYSETKNSIIIESEYDLGVYSKEVLAILIKNDIPPTPNNFSIYFDKLLKKKSQTLRDHIISILEFEENTKDEESVLAEQSLKEGFLLMKNILSATANLYKNIFFMTKILTKRKQELEECSNIQETKSVLLSLESDISKLTVILKKRGSSIKSVYNNSIEILKNIQSNTKFHDKYGIYNKRYLITKIEQEIELVRKFKYKSSLIMTEAIYELGDVNNDKAVVLLRKTVARLLFKTSKRNDIVAYYENDLFVMLLKHTDIEGAKQASKRIYDLVSNSSFLLADREIKLKISIGITNITENNSVEEIISSAKNGIKKVYENPDLDFAVLLRNS</sequence>
<dbReference type="SMART" id="SM00267">
    <property type="entry name" value="GGDEF"/>
    <property type="match status" value="1"/>
</dbReference>
<proteinExistence type="predicted"/>
<dbReference type="SUPFAM" id="SSF55073">
    <property type="entry name" value="Nucleotide cyclase"/>
    <property type="match status" value="1"/>
</dbReference>
<dbReference type="KEGG" id="suln:FJR47_09345"/>
<dbReference type="PROSITE" id="PS50887">
    <property type="entry name" value="GGDEF"/>
    <property type="match status" value="1"/>
</dbReference>
<dbReference type="NCBIfam" id="TIGR00254">
    <property type="entry name" value="GGDEF"/>
    <property type="match status" value="1"/>
</dbReference>
<dbReference type="AlphaFoldDB" id="A0AAJ4A568"/>
<name>A0AAJ4A568_9BACT</name>
<dbReference type="RefSeq" id="WP_152300174.1">
    <property type="nucleotide sequence ID" value="NZ_CP041166.1"/>
</dbReference>
<accession>A0AAJ4A568</accession>
<dbReference type="Proteomes" id="UP000326061">
    <property type="component" value="Chromosome"/>
</dbReference>
<dbReference type="EMBL" id="CP041166">
    <property type="protein sequence ID" value="QFR44114.1"/>
    <property type="molecule type" value="Genomic_DNA"/>
</dbReference>
<evidence type="ECO:0000313" key="2">
    <source>
        <dbReference type="EMBL" id="QFR44114.1"/>
    </source>
</evidence>
<evidence type="ECO:0000313" key="3">
    <source>
        <dbReference type="Proteomes" id="UP000326061"/>
    </source>
</evidence>
<dbReference type="InterPro" id="IPR029787">
    <property type="entry name" value="Nucleotide_cyclase"/>
</dbReference>
<dbReference type="InterPro" id="IPR043128">
    <property type="entry name" value="Rev_trsase/Diguanyl_cyclase"/>
</dbReference>
<evidence type="ECO:0000259" key="1">
    <source>
        <dbReference type="PROSITE" id="PS50887"/>
    </source>
</evidence>
<reference evidence="3" key="1">
    <citation type="submission" date="2019-06" db="EMBL/GenBank/DDBJ databases">
        <title>Sulfurimonas gotlandica sp. nov., a chemoautotrophic and psychrotolerant epsilonproteobacterium isolated from a pelagic redoxcline, and an emended description of the genus Sulfurimonas.</title>
        <authorList>
            <person name="Wang S."/>
            <person name="Jiang L."/>
            <person name="Shao Z."/>
        </authorList>
    </citation>
    <scope>NUCLEOTIDE SEQUENCE [LARGE SCALE GENOMIC DNA]</scope>
    <source>
        <strain evidence="3">1-1N</strain>
    </source>
</reference>
<keyword evidence="3" id="KW-1185">Reference proteome</keyword>
<gene>
    <name evidence="2" type="ORF">FJR47_09345</name>
</gene>
<protein>
    <submittedName>
        <fullName evidence="2">Diguanylate cyclase</fullName>
    </submittedName>
</protein>
<feature type="domain" description="GGDEF" evidence="1">
    <location>
        <begin position="216"/>
        <end position="347"/>
    </location>
</feature>
<dbReference type="InterPro" id="IPR000160">
    <property type="entry name" value="GGDEF_dom"/>
</dbReference>
<dbReference type="Pfam" id="PF00990">
    <property type="entry name" value="GGDEF"/>
    <property type="match status" value="1"/>
</dbReference>
<organism evidence="2 3">
    <name type="scientific">Sulfurimonas xiamenensis</name>
    <dbReference type="NCBI Taxonomy" id="2590021"/>
    <lineage>
        <taxon>Bacteria</taxon>
        <taxon>Pseudomonadati</taxon>
        <taxon>Campylobacterota</taxon>
        <taxon>Epsilonproteobacteria</taxon>
        <taxon>Campylobacterales</taxon>
        <taxon>Sulfurimonadaceae</taxon>
        <taxon>Sulfurimonas</taxon>
    </lineage>
</organism>
<dbReference type="Gene3D" id="3.30.70.270">
    <property type="match status" value="1"/>
</dbReference>